<evidence type="ECO:0000313" key="2">
    <source>
        <dbReference type="Proteomes" id="UP001341840"/>
    </source>
</evidence>
<gene>
    <name evidence="1" type="ORF">PIB30_099427</name>
</gene>
<evidence type="ECO:0000313" key="1">
    <source>
        <dbReference type="EMBL" id="MED6177576.1"/>
    </source>
</evidence>
<organism evidence="1 2">
    <name type="scientific">Stylosanthes scabra</name>
    <dbReference type="NCBI Taxonomy" id="79078"/>
    <lineage>
        <taxon>Eukaryota</taxon>
        <taxon>Viridiplantae</taxon>
        <taxon>Streptophyta</taxon>
        <taxon>Embryophyta</taxon>
        <taxon>Tracheophyta</taxon>
        <taxon>Spermatophyta</taxon>
        <taxon>Magnoliopsida</taxon>
        <taxon>eudicotyledons</taxon>
        <taxon>Gunneridae</taxon>
        <taxon>Pentapetalae</taxon>
        <taxon>rosids</taxon>
        <taxon>fabids</taxon>
        <taxon>Fabales</taxon>
        <taxon>Fabaceae</taxon>
        <taxon>Papilionoideae</taxon>
        <taxon>50 kb inversion clade</taxon>
        <taxon>dalbergioids sensu lato</taxon>
        <taxon>Dalbergieae</taxon>
        <taxon>Pterocarpus clade</taxon>
        <taxon>Stylosanthes</taxon>
    </lineage>
</organism>
<name>A0ABU6VWS5_9FABA</name>
<proteinExistence type="predicted"/>
<accession>A0ABU6VWS5</accession>
<keyword evidence="2" id="KW-1185">Reference proteome</keyword>
<protein>
    <submittedName>
        <fullName evidence="1">Uncharacterized protein</fullName>
    </submittedName>
</protein>
<reference evidence="1 2" key="1">
    <citation type="journal article" date="2023" name="Plants (Basel)">
        <title>Bridging the Gap: Combining Genomics and Transcriptomics Approaches to Understand Stylosanthes scabra, an Orphan Legume from the Brazilian Caatinga.</title>
        <authorList>
            <person name="Ferreira-Neto J.R.C."/>
            <person name="da Silva M.D."/>
            <person name="Binneck E."/>
            <person name="de Melo N.F."/>
            <person name="da Silva R.H."/>
            <person name="de Melo A.L.T.M."/>
            <person name="Pandolfi V."/>
            <person name="Bustamante F.O."/>
            <person name="Brasileiro-Vidal A.C."/>
            <person name="Benko-Iseppon A.M."/>
        </authorList>
    </citation>
    <scope>NUCLEOTIDE SEQUENCE [LARGE SCALE GENOMIC DNA]</scope>
    <source>
        <tissue evidence="1">Leaves</tissue>
    </source>
</reference>
<dbReference type="EMBL" id="JASCZI010153692">
    <property type="protein sequence ID" value="MED6177576.1"/>
    <property type="molecule type" value="Genomic_DNA"/>
</dbReference>
<dbReference type="Proteomes" id="UP001341840">
    <property type="component" value="Unassembled WGS sequence"/>
</dbReference>
<sequence length="80" mass="9026">MGCQVSVFEVRRCAFGDKPYGVAESYSREEVDVEDWALRLVRNIAPTRELEAFGSSLRVMDFLGVFRTVLCFSGHLAYGD</sequence>
<comment type="caution">
    <text evidence="1">The sequence shown here is derived from an EMBL/GenBank/DDBJ whole genome shotgun (WGS) entry which is preliminary data.</text>
</comment>